<dbReference type="Gene3D" id="3.30.450.50">
    <property type="entry name" value="Longin domain"/>
    <property type="match status" value="1"/>
</dbReference>
<keyword evidence="8" id="KW-0175">Coiled coil</keyword>
<dbReference type="Pfam" id="PF13774">
    <property type="entry name" value="Longin"/>
    <property type="match status" value="1"/>
</dbReference>
<evidence type="ECO:0000259" key="10">
    <source>
        <dbReference type="PROSITE" id="PS50892"/>
    </source>
</evidence>
<comment type="subcellular location">
    <subcellularLocation>
        <location evidence="7">Endomembrane system</location>
        <topology evidence="7">Lipid-anchor</topology>
        <orientation evidence="7">Cytoplasmic side</orientation>
    </subcellularLocation>
</comment>
<evidence type="ECO:0000256" key="5">
    <source>
        <dbReference type="ARBA" id="ARBA00023288"/>
    </source>
</evidence>
<dbReference type="Pfam" id="PF00957">
    <property type="entry name" value="Synaptobrevin"/>
    <property type="match status" value="1"/>
</dbReference>
<sequence length="190" mass="21601">MKIYAMYLYITNGNDATIVDSAKNFNDVGWMYRQNCIEISDFSSKQLAASQNPQMNVTAEEKDFLFHAHRKDNACAIIVATKDYPSRIAFSILREIMIEYDKCSGHFPNGKSQTIQRGIVEYQDPTKADKLAQIQANLDQTREIMVMNLEKAIGRGESLDQLAQKSEEISNQSKLFVREASKLNRCCSII</sequence>
<dbReference type="PANTHER" id="PTHR45806:SF1">
    <property type="entry name" value="SYNAPTOBREVIN HOMOLOG YKT6"/>
    <property type="match status" value="1"/>
</dbReference>
<evidence type="ECO:0000256" key="2">
    <source>
        <dbReference type="ARBA" id="ARBA00022481"/>
    </source>
</evidence>
<gene>
    <name evidence="11" type="ORF">M9Y10_001755</name>
</gene>
<keyword evidence="12" id="KW-1185">Reference proteome</keyword>
<protein>
    <submittedName>
        <fullName evidence="11">Uncharacterized protein</fullName>
    </submittedName>
</protein>
<dbReference type="Proteomes" id="UP001470230">
    <property type="component" value="Unassembled WGS sequence"/>
</dbReference>
<evidence type="ECO:0000256" key="6">
    <source>
        <dbReference type="ARBA" id="ARBA00023289"/>
    </source>
</evidence>
<evidence type="ECO:0000256" key="1">
    <source>
        <dbReference type="ARBA" id="ARBA00008025"/>
    </source>
</evidence>
<keyword evidence="3" id="KW-0472">Membrane</keyword>
<evidence type="ECO:0000256" key="8">
    <source>
        <dbReference type="PROSITE-ProRule" id="PRU00290"/>
    </source>
</evidence>
<dbReference type="SUPFAM" id="SSF58038">
    <property type="entry name" value="SNARE fusion complex"/>
    <property type="match status" value="1"/>
</dbReference>
<dbReference type="SMART" id="SM01270">
    <property type="entry name" value="Longin"/>
    <property type="match status" value="1"/>
</dbReference>
<keyword evidence="2" id="KW-0488">Methylation</keyword>
<dbReference type="InterPro" id="IPR010908">
    <property type="entry name" value="Longin_dom"/>
</dbReference>
<dbReference type="SUPFAM" id="SSF64356">
    <property type="entry name" value="SNARE-like"/>
    <property type="match status" value="1"/>
</dbReference>
<name>A0ABR2L7U2_9EUKA</name>
<comment type="similarity">
    <text evidence="1">Belongs to the synaptobrevin family.</text>
</comment>
<organism evidence="11 12">
    <name type="scientific">Tritrichomonas musculus</name>
    <dbReference type="NCBI Taxonomy" id="1915356"/>
    <lineage>
        <taxon>Eukaryota</taxon>
        <taxon>Metamonada</taxon>
        <taxon>Parabasalia</taxon>
        <taxon>Tritrichomonadida</taxon>
        <taxon>Tritrichomonadidae</taxon>
        <taxon>Tritrichomonas</taxon>
    </lineage>
</organism>
<keyword evidence="4" id="KW-0564">Palmitate</keyword>
<evidence type="ECO:0000256" key="4">
    <source>
        <dbReference type="ARBA" id="ARBA00023139"/>
    </source>
</evidence>
<accession>A0ABR2L7U2</accession>
<dbReference type="CDD" id="cd14824">
    <property type="entry name" value="Longin"/>
    <property type="match status" value="1"/>
</dbReference>
<evidence type="ECO:0000256" key="7">
    <source>
        <dbReference type="ARBA" id="ARBA00046278"/>
    </source>
</evidence>
<dbReference type="InterPro" id="IPR042855">
    <property type="entry name" value="V_SNARE_CC"/>
</dbReference>
<dbReference type="PANTHER" id="PTHR45806">
    <property type="entry name" value="SYNAPTOBREVIN HOMOLOG YKT6"/>
    <property type="match status" value="1"/>
</dbReference>
<evidence type="ECO:0000256" key="3">
    <source>
        <dbReference type="ARBA" id="ARBA00023136"/>
    </source>
</evidence>
<feature type="domain" description="V-SNARE coiled-coil homology" evidence="10">
    <location>
        <begin position="130"/>
        <end position="190"/>
    </location>
</feature>
<evidence type="ECO:0000313" key="12">
    <source>
        <dbReference type="Proteomes" id="UP001470230"/>
    </source>
</evidence>
<proteinExistence type="inferred from homology"/>
<evidence type="ECO:0000313" key="11">
    <source>
        <dbReference type="EMBL" id="KAK8899439.1"/>
    </source>
</evidence>
<keyword evidence="6" id="KW-0636">Prenylation</keyword>
<evidence type="ECO:0000259" key="9">
    <source>
        <dbReference type="PROSITE" id="PS50859"/>
    </source>
</evidence>
<keyword evidence="5" id="KW-0449">Lipoprotein</keyword>
<dbReference type="PROSITE" id="PS50892">
    <property type="entry name" value="V_SNARE"/>
    <property type="match status" value="1"/>
</dbReference>
<dbReference type="Gene3D" id="1.20.5.110">
    <property type="match status" value="1"/>
</dbReference>
<dbReference type="InterPro" id="IPR011012">
    <property type="entry name" value="Longin-like_dom_sf"/>
</dbReference>
<dbReference type="PROSITE" id="PS50859">
    <property type="entry name" value="LONGIN"/>
    <property type="match status" value="1"/>
</dbReference>
<comment type="caution">
    <text evidence="11">The sequence shown here is derived from an EMBL/GenBank/DDBJ whole genome shotgun (WGS) entry which is preliminary data.</text>
</comment>
<dbReference type="EMBL" id="JAPFFF010000001">
    <property type="protein sequence ID" value="KAK8899439.1"/>
    <property type="molecule type" value="Genomic_DNA"/>
</dbReference>
<reference evidence="11 12" key="1">
    <citation type="submission" date="2024-04" db="EMBL/GenBank/DDBJ databases">
        <title>Tritrichomonas musculus Genome.</title>
        <authorList>
            <person name="Alves-Ferreira E."/>
            <person name="Grigg M."/>
            <person name="Lorenzi H."/>
            <person name="Galac M."/>
        </authorList>
    </citation>
    <scope>NUCLEOTIDE SEQUENCE [LARGE SCALE GENOMIC DNA]</scope>
    <source>
        <strain evidence="11 12">EAF2021</strain>
    </source>
</reference>
<feature type="domain" description="Longin" evidence="9">
    <location>
        <begin position="8"/>
        <end position="102"/>
    </location>
</feature>